<dbReference type="Gramene" id="KQK10716">
    <property type="protein sequence ID" value="KQK10716"/>
    <property type="gene ID" value="BRADI_2g55694v3"/>
</dbReference>
<sequence length="69" mass="7946">MLASPLYLPVWSNSSLEYLFPLVYSLTHMEHVVHAMLIMLHTSVVVCCSENVRSSIIFFFFYSLCAPFL</sequence>
<evidence type="ECO:0000313" key="1">
    <source>
        <dbReference type="EMBL" id="KQK10716.1"/>
    </source>
</evidence>
<evidence type="ECO:0000313" key="2">
    <source>
        <dbReference type="EnsemblPlants" id="KQK10716"/>
    </source>
</evidence>
<reference evidence="1" key="2">
    <citation type="submission" date="2017-06" db="EMBL/GenBank/DDBJ databases">
        <title>WGS assembly of Brachypodium distachyon.</title>
        <authorList>
            <consortium name="The International Brachypodium Initiative"/>
            <person name="Lucas S."/>
            <person name="Harmon-Smith M."/>
            <person name="Lail K."/>
            <person name="Tice H."/>
            <person name="Grimwood J."/>
            <person name="Bruce D."/>
            <person name="Barry K."/>
            <person name="Shu S."/>
            <person name="Lindquist E."/>
            <person name="Wang M."/>
            <person name="Pitluck S."/>
            <person name="Vogel J.P."/>
            <person name="Garvin D.F."/>
            <person name="Mockler T.C."/>
            <person name="Schmutz J."/>
            <person name="Rokhsar D."/>
            <person name="Bevan M.W."/>
        </authorList>
    </citation>
    <scope>NUCLEOTIDE SEQUENCE</scope>
    <source>
        <strain evidence="1">Bd21</strain>
    </source>
</reference>
<dbReference type="AlphaFoldDB" id="A0A0Q3JE67"/>
<keyword evidence="3" id="KW-1185">Reference proteome</keyword>
<dbReference type="Proteomes" id="UP000008810">
    <property type="component" value="Chromosome 2"/>
</dbReference>
<accession>A0A0Q3JE67</accession>
<name>A0A0Q3JE67_BRADI</name>
<reference evidence="1 2" key="1">
    <citation type="journal article" date="2010" name="Nature">
        <title>Genome sequencing and analysis of the model grass Brachypodium distachyon.</title>
        <authorList>
            <consortium name="International Brachypodium Initiative"/>
        </authorList>
    </citation>
    <scope>NUCLEOTIDE SEQUENCE [LARGE SCALE GENOMIC DNA]</scope>
    <source>
        <strain evidence="1 2">Bd21</strain>
    </source>
</reference>
<organism evidence="1">
    <name type="scientific">Brachypodium distachyon</name>
    <name type="common">Purple false brome</name>
    <name type="synonym">Trachynia distachya</name>
    <dbReference type="NCBI Taxonomy" id="15368"/>
    <lineage>
        <taxon>Eukaryota</taxon>
        <taxon>Viridiplantae</taxon>
        <taxon>Streptophyta</taxon>
        <taxon>Embryophyta</taxon>
        <taxon>Tracheophyta</taxon>
        <taxon>Spermatophyta</taxon>
        <taxon>Magnoliopsida</taxon>
        <taxon>Liliopsida</taxon>
        <taxon>Poales</taxon>
        <taxon>Poaceae</taxon>
        <taxon>BOP clade</taxon>
        <taxon>Pooideae</taxon>
        <taxon>Stipodae</taxon>
        <taxon>Brachypodieae</taxon>
        <taxon>Brachypodium</taxon>
    </lineage>
</organism>
<evidence type="ECO:0000313" key="3">
    <source>
        <dbReference type="Proteomes" id="UP000008810"/>
    </source>
</evidence>
<protein>
    <submittedName>
        <fullName evidence="1 2">Uncharacterized protein</fullName>
    </submittedName>
</protein>
<reference evidence="2" key="3">
    <citation type="submission" date="2018-08" db="UniProtKB">
        <authorList>
            <consortium name="EnsemblPlants"/>
        </authorList>
    </citation>
    <scope>IDENTIFICATION</scope>
    <source>
        <strain evidence="2">cv. Bd21</strain>
    </source>
</reference>
<dbReference type="EnsemblPlants" id="KQK10716">
    <property type="protein sequence ID" value="KQK10716"/>
    <property type="gene ID" value="BRADI_2g55694v3"/>
</dbReference>
<gene>
    <name evidence="1" type="ORF">BRADI_2g55694v3</name>
</gene>
<proteinExistence type="predicted"/>
<dbReference type="EMBL" id="CM000881">
    <property type="protein sequence ID" value="KQK10716.1"/>
    <property type="molecule type" value="Genomic_DNA"/>
</dbReference>
<dbReference type="InParanoid" id="A0A0Q3JE67"/>